<evidence type="ECO:0000313" key="7">
    <source>
        <dbReference type="Proteomes" id="UP000192796"/>
    </source>
</evidence>
<keyword evidence="7" id="KW-1185">Reference proteome</keyword>
<gene>
    <name evidence="6" type="ORF">A3860_01310</name>
</gene>
<reference evidence="6 7" key="1">
    <citation type="submission" date="2016-03" db="EMBL/GenBank/DDBJ databases">
        <title>Niastella vici sp. nov., isolated from farmland soil.</title>
        <authorList>
            <person name="Chen L."/>
            <person name="Wang D."/>
            <person name="Yang S."/>
            <person name="Wang G."/>
        </authorList>
    </citation>
    <scope>NUCLEOTIDE SEQUENCE [LARGE SCALE GENOMIC DNA]</scope>
    <source>
        <strain evidence="6 7">DJ57</strain>
    </source>
</reference>
<feature type="transmembrane region" description="Helical" evidence="5">
    <location>
        <begin position="91"/>
        <end position="120"/>
    </location>
</feature>
<evidence type="ECO:0000256" key="3">
    <source>
        <dbReference type="ARBA" id="ARBA00022989"/>
    </source>
</evidence>
<keyword evidence="3 5" id="KW-1133">Transmembrane helix</keyword>
<evidence type="ECO:0000256" key="4">
    <source>
        <dbReference type="ARBA" id="ARBA00023136"/>
    </source>
</evidence>
<evidence type="ECO:0000313" key="6">
    <source>
        <dbReference type="EMBL" id="OQP67027.1"/>
    </source>
</evidence>
<comment type="subcellular location">
    <subcellularLocation>
        <location evidence="1">Membrane</location>
        <topology evidence="1">Multi-pass membrane protein</topology>
    </subcellularLocation>
</comment>
<comment type="caution">
    <text evidence="6">The sequence shown here is derived from an EMBL/GenBank/DDBJ whole genome shotgun (WGS) entry which is preliminary data.</text>
</comment>
<dbReference type="AlphaFoldDB" id="A0A1V9G8Y1"/>
<keyword evidence="4 5" id="KW-0472">Membrane</keyword>
<protein>
    <recommendedName>
        <fullName evidence="8">Orotate phosphoribosyltransferase</fullName>
    </recommendedName>
</protein>
<evidence type="ECO:0000256" key="5">
    <source>
        <dbReference type="SAM" id="Phobius"/>
    </source>
</evidence>
<name>A0A1V9G8Y1_9BACT</name>
<evidence type="ECO:0000256" key="2">
    <source>
        <dbReference type="ARBA" id="ARBA00022692"/>
    </source>
</evidence>
<keyword evidence="2 5" id="KW-0812">Transmembrane</keyword>
<dbReference type="InterPro" id="IPR019109">
    <property type="entry name" value="MamF_MmsF"/>
</dbReference>
<evidence type="ECO:0000256" key="1">
    <source>
        <dbReference type="ARBA" id="ARBA00004141"/>
    </source>
</evidence>
<evidence type="ECO:0008006" key="8">
    <source>
        <dbReference type="Google" id="ProtNLM"/>
    </source>
</evidence>
<dbReference type="RefSeq" id="WP_081144725.1">
    <property type="nucleotide sequence ID" value="NZ_LVYD01000001.1"/>
</dbReference>
<dbReference type="OrthoDB" id="9808930at2"/>
<accession>A0A1V9G8Y1</accession>
<feature type="transmembrane region" description="Helical" evidence="5">
    <location>
        <begin position="58"/>
        <end position="79"/>
    </location>
</feature>
<dbReference type="Pfam" id="PF09685">
    <property type="entry name" value="MamF_MmsF"/>
    <property type="match status" value="1"/>
</dbReference>
<dbReference type="STRING" id="1703345.A3860_01310"/>
<proteinExistence type="predicted"/>
<feature type="transmembrane region" description="Helical" evidence="5">
    <location>
        <begin position="12"/>
        <end position="38"/>
    </location>
</feature>
<dbReference type="EMBL" id="LVYD01000001">
    <property type="protein sequence ID" value="OQP67027.1"/>
    <property type="molecule type" value="Genomic_DNA"/>
</dbReference>
<organism evidence="6 7">
    <name type="scientific">Niastella vici</name>
    <dbReference type="NCBI Taxonomy" id="1703345"/>
    <lineage>
        <taxon>Bacteria</taxon>
        <taxon>Pseudomonadati</taxon>
        <taxon>Bacteroidota</taxon>
        <taxon>Chitinophagia</taxon>
        <taxon>Chitinophagales</taxon>
        <taxon>Chitinophagaceae</taxon>
        <taxon>Niastella</taxon>
    </lineage>
</organism>
<dbReference type="Proteomes" id="UP000192796">
    <property type="component" value="Unassembled WGS sequence"/>
</dbReference>
<sequence length="138" mass="15231">MNSQEQNVRTWAMLCHLSALAGLIFGWLGNILGPLIVWQIKKNELPEIEPYGKEALNFQLTILIINVIASIAFVGTIGAAFGFRHIWRSPFFLLSGGFGLGLIIVIINLAALILAVVAGLKANNGEFYKYPFAIRFIK</sequence>